<dbReference type="SUPFAM" id="SSF52374">
    <property type="entry name" value="Nucleotidylyl transferase"/>
    <property type="match status" value="1"/>
</dbReference>
<dbReference type="GO" id="GO:0016779">
    <property type="term" value="F:nucleotidyltransferase activity"/>
    <property type="evidence" value="ECO:0007669"/>
    <property type="project" value="UniProtKB-KW"/>
</dbReference>
<dbReference type="InterPro" id="IPR004821">
    <property type="entry name" value="Cyt_trans-like"/>
</dbReference>
<dbReference type="InterPro" id="IPR050385">
    <property type="entry name" value="Archaeal_FAD_synthase"/>
</dbReference>
<accession>A0A933NW60</accession>
<protein>
    <submittedName>
        <fullName evidence="4">Adenylyltransferase/cytidyltransferase family protein</fullName>
    </submittedName>
</protein>
<dbReference type="Gene3D" id="3.40.50.620">
    <property type="entry name" value="HUPs"/>
    <property type="match status" value="1"/>
</dbReference>
<proteinExistence type="predicted"/>
<evidence type="ECO:0000313" key="5">
    <source>
        <dbReference type="Proteomes" id="UP000782610"/>
    </source>
</evidence>
<dbReference type="PANTHER" id="PTHR43793">
    <property type="entry name" value="FAD SYNTHASE"/>
    <property type="match status" value="1"/>
</dbReference>
<feature type="domain" description="Cytidyltransferase-like" evidence="3">
    <location>
        <begin position="5"/>
        <end position="124"/>
    </location>
</feature>
<dbReference type="NCBIfam" id="TIGR00125">
    <property type="entry name" value="cyt_tran_rel"/>
    <property type="match status" value="1"/>
</dbReference>
<organism evidence="4 5">
    <name type="scientific">Devosia nanyangense</name>
    <dbReference type="NCBI Taxonomy" id="1228055"/>
    <lineage>
        <taxon>Bacteria</taxon>
        <taxon>Pseudomonadati</taxon>
        <taxon>Pseudomonadota</taxon>
        <taxon>Alphaproteobacteria</taxon>
        <taxon>Hyphomicrobiales</taxon>
        <taxon>Devosiaceae</taxon>
        <taxon>Devosia</taxon>
    </lineage>
</organism>
<dbReference type="AlphaFoldDB" id="A0A933NW60"/>
<name>A0A933NW60_9HYPH</name>
<evidence type="ECO:0000313" key="4">
    <source>
        <dbReference type="EMBL" id="MBI4921559.1"/>
    </source>
</evidence>
<keyword evidence="2 4" id="KW-0548">Nucleotidyltransferase</keyword>
<dbReference type="Pfam" id="PF01467">
    <property type="entry name" value="CTP_transf_like"/>
    <property type="match status" value="1"/>
</dbReference>
<evidence type="ECO:0000259" key="3">
    <source>
        <dbReference type="Pfam" id="PF01467"/>
    </source>
</evidence>
<dbReference type="InterPro" id="IPR014729">
    <property type="entry name" value="Rossmann-like_a/b/a_fold"/>
</dbReference>
<dbReference type="PANTHER" id="PTHR43793:SF1">
    <property type="entry name" value="FAD SYNTHASE"/>
    <property type="match status" value="1"/>
</dbReference>
<dbReference type="Proteomes" id="UP000782610">
    <property type="component" value="Unassembled WGS sequence"/>
</dbReference>
<gene>
    <name evidence="4" type="ORF">HY834_07395</name>
</gene>
<reference evidence="4" key="1">
    <citation type="submission" date="2020-07" db="EMBL/GenBank/DDBJ databases">
        <title>Huge and variable diversity of episymbiotic CPR bacteria and DPANN archaea in groundwater ecosystems.</title>
        <authorList>
            <person name="He C.Y."/>
            <person name="Keren R."/>
            <person name="Whittaker M."/>
            <person name="Farag I.F."/>
            <person name="Doudna J."/>
            <person name="Cate J.H.D."/>
            <person name="Banfield J.F."/>
        </authorList>
    </citation>
    <scope>NUCLEOTIDE SEQUENCE</scope>
    <source>
        <strain evidence="4">NC_groundwater_1586_Pr3_B-0.1um_66_15</strain>
    </source>
</reference>
<keyword evidence="1" id="KW-0808">Transferase</keyword>
<comment type="caution">
    <text evidence="4">The sequence shown here is derived from an EMBL/GenBank/DDBJ whole genome shotgun (WGS) entry which is preliminary data.</text>
</comment>
<evidence type="ECO:0000256" key="2">
    <source>
        <dbReference type="ARBA" id="ARBA00022695"/>
    </source>
</evidence>
<dbReference type="EMBL" id="JACRAF010000022">
    <property type="protein sequence ID" value="MBI4921559.1"/>
    <property type="molecule type" value="Genomic_DNA"/>
</dbReference>
<sequence>MKTVLTYGTFDLFHIGHTRLLERARALGDRLMVGISSDEFNAVKGKRGVIPYEHRAEIVGAMRCVDEVFPENDWEQKERDIRRLGADVLVMGDDWAGKFDQYKSLCEVVYLPRTQGISSSELKAALGAFKGHRIAELQRGLDALGAIVAQLDY</sequence>
<evidence type="ECO:0000256" key="1">
    <source>
        <dbReference type="ARBA" id="ARBA00022679"/>
    </source>
</evidence>